<evidence type="ECO:0000313" key="1">
    <source>
        <dbReference type="EMBL" id="TQV96615.1"/>
    </source>
</evidence>
<dbReference type="Proteomes" id="UP000315783">
    <property type="component" value="Unassembled WGS sequence"/>
</dbReference>
<comment type="caution">
    <text evidence="1">The sequence shown here is derived from an EMBL/GenBank/DDBJ whole genome shotgun (WGS) entry which is preliminary data.</text>
</comment>
<name>A0A545V4G6_9HYPO</name>
<gene>
    <name evidence="1" type="ORF">IF1G_05198</name>
</gene>
<dbReference type="EMBL" id="SPUK01000006">
    <property type="protein sequence ID" value="TQV96615.1"/>
    <property type="molecule type" value="Genomic_DNA"/>
</dbReference>
<dbReference type="OrthoDB" id="4763081at2759"/>
<sequence>MAVVSSQDSMRLEEITPPFVFPHGATGSGGTRPGDSKPIVRIGDWAVGARFDVEPEPPGCRVECTVVHADCFRVFTACGGHGQDALEHLWFLGLWRQPWNRTKTLQGARPLPREKFLCSKAGIRYVLEKMGMRDFATRLPWEIVSDIFEFSRDALLWRVARAATVAFERSEYVADQCTVISALEIASWKRGDSSPETIGPSTPATQLTRFAIDSQGISRIQRIEKSSSFLPGYLAHDHEYIVADEEELQSVAVIFRSGRARICIPDGHQGFTTWDLMNPPPNPLRPASLHDDISDWVDNGASSTRMCGQMVPANRFQTAHLGGATGLTFIFHSHFLAHIHAHTPKYPIARLPHDTCVFKEIGGPPMEEFSDLAWIYLPLPAGDKILSIAFGTDGRTQRIQQPGMMIKTKLAGTVFIGYLMPISSPCILLGEEPELLFTRLQAPFVSGVGAYSSNPVSKLQYSDEVRSFPREMAFAQPEPFRLTSYAPLDNVVRLDVVEEPTNGALRGLMLHYANGAQRVVGQYRIGQHQLKTYMEPKCLCLRSERPQGGGMMVPPLLRATASHSCEGGHEAHTRSRGRACYPLSGFVRAQFDFDSISFRFADHDFKLVDAMEGAVPALPIFQSA</sequence>
<dbReference type="AlphaFoldDB" id="A0A545V4G6"/>
<dbReference type="STRING" id="43265.A0A545V4G6"/>
<keyword evidence="2" id="KW-1185">Reference proteome</keyword>
<accession>A0A545V4G6</accession>
<organism evidence="1 2">
    <name type="scientific">Cordyceps javanica</name>
    <dbReference type="NCBI Taxonomy" id="43265"/>
    <lineage>
        <taxon>Eukaryota</taxon>
        <taxon>Fungi</taxon>
        <taxon>Dikarya</taxon>
        <taxon>Ascomycota</taxon>
        <taxon>Pezizomycotina</taxon>
        <taxon>Sordariomycetes</taxon>
        <taxon>Hypocreomycetidae</taxon>
        <taxon>Hypocreales</taxon>
        <taxon>Cordycipitaceae</taxon>
        <taxon>Cordyceps</taxon>
    </lineage>
</organism>
<proteinExistence type="predicted"/>
<reference evidence="1 2" key="1">
    <citation type="journal article" date="2019" name="Appl. Microbiol. Biotechnol.">
        <title>Genome sequence of Isaria javanica and comparative genome analysis insights into family S53 peptidase evolution in fungal entomopathogens.</title>
        <authorList>
            <person name="Lin R."/>
            <person name="Zhang X."/>
            <person name="Xin B."/>
            <person name="Zou M."/>
            <person name="Gao Y."/>
            <person name="Qin F."/>
            <person name="Hu Q."/>
            <person name="Xie B."/>
            <person name="Cheng X."/>
        </authorList>
    </citation>
    <scope>NUCLEOTIDE SEQUENCE [LARGE SCALE GENOMIC DNA]</scope>
    <source>
        <strain evidence="1 2">IJ1G</strain>
    </source>
</reference>
<protein>
    <submittedName>
        <fullName evidence="1">Uncharacterized protein</fullName>
    </submittedName>
</protein>
<evidence type="ECO:0000313" key="2">
    <source>
        <dbReference type="Proteomes" id="UP000315783"/>
    </source>
</evidence>